<comment type="caution">
    <text evidence="1">The sequence shown here is derived from an EMBL/GenBank/DDBJ whole genome shotgun (WGS) entry which is preliminary data.</text>
</comment>
<proteinExistence type="predicted"/>
<dbReference type="AlphaFoldDB" id="A0A934K752"/>
<protein>
    <submittedName>
        <fullName evidence="1">Uncharacterized protein</fullName>
    </submittedName>
</protein>
<dbReference type="EMBL" id="JAEKNR010000188">
    <property type="protein sequence ID" value="MBJ7600134.1"/>
    <property type="molecule type" value="Genomic_DNA"/>
</dbReference>
<organism evidence="1 2">
    <name type="scientific">Candidatus Nephthysia bennettiae</name>
    <dbReference type="NCBI Taxonomy" id="3127016"/>
    <lineage>
        <taxon>Bacteria</taxon>
        <taxon>Bacillati</taxon>
        <taxon>Candidatus Dormiibacterota</taxon>
        <taxon>Candidatus Dormibacteria</taxon>
        <taxon>Candidatus Dormibacterales</taxon>
        <taxon>Candidatus Dormibacteraceae</taxon>
        <taxon>Candidatus Nephthysia</taxon>
    </lineage>
</organism>
<dbReference type="Proteomes" id="UP000612893">
    <property type="component" value="Unassembled WGS sequence"/>
</dbReference>
<dbReference type="RefSeq" id="WP_338203847.1">
    <property type="nucleotide sequence ID" value="NZ_JAEKNR010000188.1"/>
</dbReference>
<name>A0A934K752_9BACT</name>
<evidence type="ECO:0000313" key="1">
    <source>
        <dbReference type="EMBL" id="MBJ7600134.1"/>
    </source>
</evidence>
<gene>
    <name evidence="1" type="ORF">JF922_18925</name>
</gene>
<accession>A0A934K752</accession>
<sequence>MRCLAASEQLTAVIPLLTSTGNARDLAVVHRMVGKIRRRWPRAAELRQLDELLGVGIAGKRSFEPLQ</sequence>
<evidence type="ECO:0000313" key="2">
    <source>
        <dbReference type="Proteomes" id="UP000612893"/>
    </source>
</evidence>
<keyword evidence="2" id="KW-1185">Reference proteome</keyword>
<reference evidence="1" key="1">
    <citation type="submission" date="2020-10" db="EMBL/GenBank/DDBJ databases">
        <title>Ca. Dormibacterota MAGs.</title>
        <authorList>
            <person name="Montgomery K."/>
        </authorList>
    </citation>
    <scope>NUCLEOTIDE SEQUENCE [LARGE SCALE GENOMIC DNA]</scope>
    <source>
        <strain evidence="1">SC8812_S17_10</strain>
    </source>
</reference>